<dbReference type="Gene3D" id="3.30.360.10">
    <property type="entry name" value="Dihydrodipicolinate Reductase, domain 2"/>
    <property type="match status" value="1"/>
</dbReference>
<proteinExistence type="predicted"/>
<dbReference type="InterPro" id="IPR036291">
    <property type="entry name" value="NAD(P)-bd_dom_sf"/>
</dbReference>
<comment type="caution">
    <text evidence="3">The sequence shown here is derived from an EMBL/GenBank/DDBJ whole genome shotgun (WGS) entry which is preliminary data.</text>
</comment>
<dbReference type="SUPFAM" id="SSF51735">
    <property type="entry name" value="NAD(P)-binding Rossmann-fold domains"/>
    <property type="match status" value="1"/>
</dbReference>
<feature type="domain" description="Gfo/Idh/MocA-like oxidoreductase N-terminal" evidence="1">
    <location>
        <begin position="3"/>
        <end position="122"/>
    </location>
</feature>
<evidence type="ECO:0000259" key="1">
    <source>
        <dbReference type="Pfam" id="PF01408"/>
    </source>
</evidence>
<accession>A0ABT6TDN5</accession>
<dbReference type="SUPFAM" id="SSF55347">
    <property type="entry name" value="Glyceraldehyde-3-phosphate dehydrogenase-like, C-terminal domain"/>
    <property type="match status" value="1"/>
</dbReference>
<sequence>MWKVGLIGTGYWSVNHLAAWRRIPGVEIAALCNRGRGKLEQRGAEFGVPASSLYTSLDDFFARDDVNIVDIVTGPETHLELVTRAARAGKHIMCQKPFASTPEEAEEMVRIAAECGIRLMVTENWRWLQPNQIIKRALDEGTIGRPQVGRYIHTDYYTSRMAPGVPLPQPFFREMPRLLFYEMGAHWFDTLRFFFGDPSRLYAETLRISPHIAGEDSGIVTLGYDDAYVVMDMSWATRRELDGPPAEQVLAEHREQIVIEGERGTMKLYVDGKIALIDQRGAETIVAERTELDHAESHFRLQSHFIDRLNDGHPFQTSGEDNLKTLNLIFAVYRSAERHEVVHDPAAGARLGQA</sequence>
<dbReference type="EMBL" id="JAGRPV010000001">
    <property type="protein sequence ID" value="MDI4644701.1"/>
    <property type="molecule type" value="Genomic_DNA"/>
</dbReference>
<feature type="domain" description="GFO/IDH/MocA-like oxidoreductase" evidence="2">
    <location>
        <begin position="134"/>
        <end position="266"/>
    </location>
</feature>
<dbReference type="Proteomes" id="UP001161691">
    <property type="component" value="Unassembled WGS sequence"/>
</dbReference>
<dbReference type="Pfam" id="PF01408">
    <property type="entry name" value="GFO_IDH_MocA"/>
    <property type="match status" value="1"/>
</dbReference>
<dbReference type="RefSeq" id="WP_282907688.1">
    <property type="nucleotide sequence ID" value="NZ_JAGRPV010000001.1"/>
</dbReference>
<dbReference type="InterPro" id="IPR055170">
    <property type="entry name" value="GFO_IDH_MocA-like_dom"/>
</dbReference>
<evidence type="ECO:0000313" key="4">
    <source>
        <dbReference type="Proteomes" id="UP001161691"/>
    </source>
</evidence>
<dbReference type="InterPro" id="IPR000683">
    <property type="entry name" value="Gfo/Idh/MocA-like_OxRdtase_N"/>
</dbReference>
<keyword evidence="4" id="KW-1185">Reference proteome</keyword>
<dbReference type="PANTHER" id="PTHR43708:SF8">
    <property type="entry name" value="OXIDOREDUCTASE"/>
    <property type="match status" value="1"/>
</dbReference>
<reference evidence="3" key="1">
    <citation type="submission" date="2023-04" db="EMBL/GenBank/DDBJ databases">
        <title>Comparative genomic analysis of Cohnella hashimotonis sp. nov., isolated from the International Space Station.</title>
        <authorList>
            <person name="Venkateswaran K."/>
            <person name="Simpson A."/>
        </authorList>
    </citation>
    <scope>NUCLEOTIDE SEQUENCE</scope>
    <source>
        <strain evidence="3">F6_2S_P_1</strain>
    </source>
</reference>
<dbReference type="InterPro" id="IPR051317">
    <property type="entry name" value="Gfo/Idh/MocA_oxidoreduct"/>
</dbReference>
<gene>
    <name evidence="3" type="ORF">KB449_06980</name>
</gene>
<dbReference type="Gene3D" id="3.40.50.720">
    <property type="entry name" value="NAD(P)-binding Rossmann-like Domain"/>
    <property type="match status" value="1"/>
</dbReference>
<dbReference type="Pfam" id="PF22725">
    <property type="entry name" value="GFO_IDH_MocA_C3"/>
    <property type="match status" value="1"/>
</dbReference>
<evidence type="ECO:0000313" key="3">
    <source>
        <dbReference type="EMBL" id="MDI4644701.1"/>
    </source>
</evidence>
<evidence type="ECO:0000259" key="2">
    <source>
        <dbReference type="Pfam" id="PF22725"/>
    </source>
</evidence>
<name>A0ABT6TDN5_9BACL</name>
<protein>
    <submittedName>
        <fullName evidence="3">Gfo/Idh/MocA family oxidoreductase</fullName>
    </submittedName>
</protein>
<dbReference type="PANTHER" id="PTHR43708">
    <property type="entry name" value="CONSERVED EXPRESSED OXIDOREDUCTASE (EUROFUNG)"/>
    <property type="match status" value="1"/>
</dbReference>
<organism evidence="3 4">
    <name type="scientific">Cohnella hashimotonis</name>
    <dbReference type="NCBI Taxonomy" id="2826895"/>
    <lineage>
        <taxon>Bacteria</taxon>
        <taxon>Bacillati</taxon>
        <taxon>Bacillota</taxon>
        <taxon>Bacilli</taxon>
        <taxon>Bacillales</taxon>
        <taxon>Paenibacillaceae</taxon>
        <taxon>Cohnella</taxon>
    </lineage>
</organism>